<accession>A0A852W9K3</accession>
<feature type="transmembrane region" description="Helical" evidence="6">
    <location>
        <begin position="242"/>
        <end position="259"/>
    </location>
</feature>
<sequence length="425" mass="44547">MTGPTNLRQAHWGFLSQIVNTGTNFLLTLLVARVTAPDAFGAFAVVMVLYTIGIGVVRATSNDVLAVRRRRDRADPAREESEALAHTVAFGILLGLAAAAVVLVIGHGTGPFLLMALVMPMLLLQEGLRGIAMVRAVPKEAALSDVLWAVAQFGTIGVAAVLDGGVSEIAAVLGWCVGGSLGAVTALVRLHIRPRFRAALRWFVLHRALAAPLLATHMLTGIPVDASFLLMPLVTDLSEVGALRAAFLFFGPLGILILGTRSMLLPDATRLGSPREVRRLVGRVTAVQAVLAAAWGAGVVLLPDRVGRWLLDTNWDGTQGPRTFLAVMLVAEAVLVGAIVVASALGQLRRALLVQATTVPIVLVLVLVVASGHGATGTAAVLAGGYAVSAVLAWLLFLVRKDTDQKDTDRLTGAPTDHRTESGTA</sequence>
<dbReference type="GO" id="GO:0005886">
    <property type="term" value="C:plasma membrane"/>
    <property type="evidence" value="ECO:0007669"/>
    <property type="project" value="UniProtKB-SubCell"/>
</dbReference>
<feature type="transmembrane region" description="Helical" evidence="6">
    <location>
        <begin position="82"/>
        <end position="106"/>
    </location>
</feature>
<feature type="transmembrane region" description="Helical" evidence="6">
    <location>
        <begin position="280"/>
        <end position="303"/>
    </location>
</feature>
<evidence type="ECO:0000256" key="6">
    <source>
        <dbReference type="SAM" id="Phobius"/>
    </source>
</evidence>
<evidence type="ECO:0000256" key="4">
    <source>
        <dbReference type="ARBA" id="ARBA00022989"/>
    </source>
</evidence>
<proteinExistence type="predicted"/>
<dbReference type="AlphaFoldDB" id="A0A852W9K3"/>
<dbReference type="RefSeq" id="WP_179762009.1">
    <property type="nucleotide sequence ID" value="NZ_BAAAJZ010000003.1"/>
</dbReference>
<feature type="transmembrane region" description="Helical" evidence="6">
    <location>
        <begin position="204"/>
        <end position="222"/>
    </location>
</feature>
<feature type="transmembrane region" description="Helical" evidence="6">
    <location>
        <begin position="40"/>
        <end position="61"/>
    </location>
</feature>
<feature type="transmembrane region" description="Helical" evidence="6">
    <location>
        <begin position="12"/>
        <end position="34"/>
    </location>
</feature>
<dbReference type="GeneID" id="98053987"/>
<evidence type="ECO:0000256" key="2">
    <source>
        <dbReference type="ARBA" id="ARBA00022475"/>
    </source>
</evidence>
<feature type="transmembrane region" description="Helical" evidence="6">
    <location>
        <begin position="352"/>
        <end position="373"/>
    </location>
</feature>
<feature type="transmembrane region" description="Helical" evidence="6">
    <location>
        <begin position="323"/>
        <end position="345"/>
    </location>
</feature>
<gene>
    <name evidence="7" type="ORF">HDA37_004296</name>
</gene>
<organism evidence="7 8">
    <name type="scientific">Pseudonocardia alni</name>
    <name type="common">Amycolata alni</name>
    <dbReference type="NCBI Taxonomy" id="33907"/>
    <lineage>
        <taxon>Bacteria</taxon>
        <taxon>Bacillati</taxon>
        <taxon>Actinomycetota</taxon>
        <taxon>Actinomycetes</taxon>
        <taxon>Pseudonocardiales</taxon>
        <taxon>Pseudonocardiaceae</taxon>
        <taxon>Pseudonocardia</taxon>
    </lineage>
</organism>
<evidence type="ECO:0000313" key="7">
    <source>
        <dbReference type="EMBL" id="NYG04011.1"/>
    </source>
</evidence>
<feature type="transmembrane region" description="Helical" evidence="6">
    <location>
        <begin position="379"/>
        <end position="399"/>
    </location>
</feature>
<evidence type="ECO:0000256" key="3">
    <source>
        <dbReference type="ARBA" id="ARBA00022692"/>
    </source>
</evidence>
<keyword evidence="2" id="KW-1003">Cell membrane</keyword>
<comment type="subcellular location">
    <subcellularLocation>
        <location evidence="1">Cell membrane</location>
        <topology evidence="1">Multi-pass membrane protein</topology>
    </subcellularLocation>
</comment>
<name>A0A852W9K3_PSEA5</name>
<keyword evidence="3 6" id="KW-0812">Transmembrane</keyword>
<dbReference type="EMBL" id="JACCCZ010000001">
    <property type="protein sequence ID" value="NYG04011.1"/>
    <property type="molecule type" value="Genomic_DNA"/>
</dbReference>
<evidence type="ECO:0000256" key="1">
    <source>
        <dbReference type="ARBA" id="ARBA00004651"/>
    </source>
</evidence>
<dbReference type="PANTHER" id="PTHR30250:SF26">
    <property type="entry name" value="PSMA PROTEIN"/>
    <property type="match status" value="1"/>
</dbReference>
<keyword evidence="4 6" id="KW-1133">Transmembrane helix</keyword>
<evidence type="ECO:0000313" key="8">
    <source>
        <dbReference type="Proteomes" id="UP000549695"/>
    </source>
</evidence>
<keyword evidence="5 6" id="KW-0472">Membrane</keyword>
<dbReference type="InterPro" id="IPR050833">
    <property type="entry name" value="Poly_Biosynth_Transport"/>
</dbReference>
<evidence type="ECO:0000256" key="5">
    <source>
        <dbReference type="ARBA" id="ARBA00023136"/>
    </source>
</evidence>
<comment type="caution">
    <text evidence="7">The sequence shown here is derived from an EMBL/GenBank/DDBJ whole genome shotgun (WGS) entry which is preliminary data.</text>
</comment>
<feature type="transmembrane region" description="Helical" evidence="6">
    <location>
        <begin position="172"/>
        <end position="192"/>
    </location>
</feature>
<reference evidence="7 8" key="1">
    <citation type="submission" date="2020-07" db="EMBL/GenBank/DDBJ databases">
        <title>Sequencing the genomes of 1000 actinobacteria strains.</title>
        <authorList>
            <person name="Klenk H.-P."/>
        </authorList>
    </citation>
    <scope>NUCLEOTIDE SEQUENCE [LARGE SCALE GENOMIC DNA]</scope>
    <source>
        <strain evidence="7 8">DSM 44749</strain>
    </source>
</reference>
<dbReference type="Proteomes" id="UP000549695">
    <property type="component" value="Unassembled WGS sequence"/>
</dbReference>
<dbReference type="PANTHER" id="PTHR30250">
    <property type="entry name" value="PST FAMILY PREDICTED COLANIC ACID TRANSPORTER"/>
    <property type="match status" value="1"/>
</dbReference>
<protein>
    <submittedName>
        <fullName evidence="7">O-antigen/teichoic acid export membrane protein</fullName>
    </submittedName>
</protein>
<keyword evidence="8" id="KW-1185">Reference proteome</keyword>